<dbReference type="PANTHER" id="PTHR36115:SF6">
    <property type="entry name" value="PROLINE-RICH ANTIGEN HOMOLOG"/>
    <property type="match status" value="1"/>
</dbReference>
<evidence type="ECO:0000256" key="3">
    <source>
        <dbReference type="ARBA" id="ARBA00022692"/>
    </source>
</evidence>
<dbReference type="PANTHER" id="PTHR36115">
    <property type="entry name" value="PROLINE-RICH ANTIGEN HOMOLOG-RELATED"/>
    <property type="match status" value="1"/>
</dbReference>
<reference evidence="8" key="1">
    <citation type="submission" date="2020-05" db="EMBL/GenBank/DDBJ databases">
        <authorList>
            <person name="Chiriac C."/>
            <person name="Salcher M."/>
            <person name="Ghai R."/>
            <person name="Kavagutti S V."/>
        </authorList>
    </citation>
    <scope>NUCLEOTIDE SEQUENCE</scope>
</reference>
<evidence type="ECO:0000256" key="1">
    <source>
        <dbReference type="ARBA" id="ARBA00004651"/>
    </source>
</evidence>
<name>A0A6J7R9F1_9ZZZZ</name>
<feature type="transmembrane region" description="Helical" evidence="6">
    <location>
        <begin position="81"/>
        <end position="100"/>
    </location>
</feature>
<dbReference type="GO" id="GO:0005886">
    <property type="term" value="C:plasma membrane"/>
    <property type="evidence" value="ECO:0007669"/>
    <property type="project" value="UniProtKB-SubCell"/>
</dbReference>
<evidence type="ECO:0000256" key="6">
    <source>
        <dbReference type="SAM" id="Phobius"/>
    </source>
</evidence>
<evidence type="ECO:0000313" key="8">
    <source>
        <dbReference type="EMBL" id="CAB5025445.1"/>
    </source>
</evidence>
<dbReference type="EMBL" id="CAFBPD010000325">
    <property type="protein sequence ID" value="CAB5025445.1"/>
    <property type="molecule type" value="Genomic_DNA"/>
</dbReference>
<evidence type="ECO:0000256" key="2">
    <source>
        <dbReference type="ARBA" id="ARBA00022475"/>
    </source>
</evidence>
<feature type="transmembrane region" description="Helical" evidence="6">
    <location>
        <begin position="51"/>
        <end position="69"/>
    </location>
</feature>
<evidence type="ECO:0000259" key="7">
    <source>
        <dbReference type="Pfam" id="PF06271"/>
    </source>
</evidence>
<evidence type="ECO:0000256" key="5">
    <source>
        <dbReference type="ARBA" id="ARBA00023136"/>
    </source>
</evidence>
<keyword evidence="4 6" id="KW-1133">Transmembrane helix</keyword>
<keyword evidence="3 6" id="KW-0812">Transmembrane</keyword>
<organism evidence="8">
    <name type="scientific">freshwater metagenome</name>
    <dbReference type="NCBI Taxonomy" id="449393"/>
    <lineage>
        <taxon>unclassified sequences</taxon>
        <taxon>metagenomes</taxon>
        <taxon>ecological metagenomes</taxon>
    </lineage>
</organism>
<feature type="domain" description="RDD" evidence="7">
    <location>
        <begin position="44"/>
        <end position="134"/>
    </location>
</feature>
<comment type="subcellular location">
    <subcellularLocation>
        <location evidence="1">Cell membrane</location>
        <topology evidence="1">Multi-pass membrane protein</topology>
    </subcellularLocation>
</comment>
<protein>
    <submittedName>
        <fullName evidence="8">Unannotated protein</fullName>
    </submittedName>
</protein>
<feature type="transmembrane region" description="Helical" evidence="6">
    <location>
        <begin position="120"/>
        <end position="140"/>
    </location>
</feature>
<dbReference type="InterPro" id="IPR051791">
    <property type="entry name" value="Pra-immunoreactive"/>
</dbReference>
<keyword evidence="5 6" id="KW-0472">Membrane</keyword>
<evidence type="ECO:0000256" key="4">
    <source>
        <dbReference type="ARBA" id="ARBA00022989"/>
    </source>
</evidence>
<dbReference type="AlphaFoldDB" id="A0A6J7R9F1"/>
<sequence>MGVSIVSTVLTHSAHAGGRSRPAGGSLQYVTNPPPNTLVLPGEVAGLGRRVAAIAIDWLACILLSRVIFGQFAYGSPESSFSILLIFIAEVTLFTWLISASFGQRLLGISVVRLGGGRLAFWRVLVRTLLICIVIPGVVYDSVGRGLHDRAVGSVAIRARRDHESGAARPG</sequence>
<keyword evidence="2" id="KW-1003">Cell membrane</keyword>
<gene>
    <name evidence="8" type="ORF">UFOPK4061_01645</name>
</gene>
<proteinExistence type="predicted"/>
<dbReference type="Pfam" id="PF06271">
    <property type="entry name" value="RDD"/>
    <property type="match status" value="1"/>
</dbReference>
<dbReference type="InterPro" id="IPR010432">
    <property type="entry name" value="RDD"/>
</dbReference>
<accession>A0A6J7R9F1</accession>